<reference evidence="2 3" key="1">
    <citation type="journal article" date="2023" name="Mol. Phylogenet. Evol.">
        <title>Genome-scale phylogeny and comparative genomics of the fungal order Sordariales.</title>
        <authorList>
            <person name="Hensen N."/>
            <person name="Bonometti L."/>
            <person name="Westerberg I."/>
            <person name="Brannstrom I.O."/>
            <person name="Guillou S."/>
            <person name="Cros-Aarteil S."/>
            <person name="Calhoun S."/>
            <person name="Haridas S."/>
            <person name="Kuo A."/>
            <person name="Mondo S."/>
            <person name="Pangilinan J."/>
            <person name="Riley R."/>
            <person name="LaButti K."/>
            <person name="Andreopoulos B."/>
            <person name="Lipzen A."/>
            <person name="Chen C."/>
            <person name="Yan M."/>
            <person name="Daum C."/>
            <person name="Ng V."/>
            <person name="Clum A."/>
            <person name="Steindorff A."/>
            <person name="Ohm R.A."/>
            <person name="Martin F."/>
            <person name="Silar P."/>
            <person name="Natvig D.O."/>
            <person name="Lalanne C."/>
            <person name="Gautier V."/>
            <person name="Ament-Velasquez S.L."/>
            <person name="Kruys A."/>
            <person name="Hutchinson M.I."/>
            <person name="Powell A.J."/>
            <person name="Barry K."/>
            <person name="Miller A.N."/>
            <person name="Grigoriev I.V."/>
            <person name="Debuchy R."/>
            <person name="Gladieux P."/>
            <person name="Hiltunen Thoren M."/>
            <person name="Johannesson H."/>
        </authorList>
    </citation>
    <scope>NUCLEOTIDE SEQUENCE [LARGE SCALE GENOMIC DNA]</scope>
    <source>
        <strain evidence="2 3">FGSC 10403</strain>
    </source>
</reference>
<dbReference type="RefSeq" id="XP_062690687.1">
    <property type="nucleotide sequence ID" value="XM_062837470.1"/>
</dbReference>
<evidence type="ECO:0000313" key="3">
    <source>
        <dbReference type="Proteomes" id="UP001285908"/>
    </source>
</evidence>
<dbReference type="EMBL" id="JAULSX010000006">
    <property type="protein sequence ID" value="KAK3488980.1"/>
    <property type="molecule type" value="Genomic_DNA"/>
</dbReference>
<evidence type="ECO:0000256" key="1">
    <source>
        <dbReference type="SAM" id="MobiDB-lite"/>
    </source>
</evidence>
<accession>A0AAJ0I3S0</accession>
<comment type="caution">
    <text evidence="2">The sequence shown here is derived from an EMBL/GenBank/DDBJ whole genome shotgun (WGS) entry which is preliminary data.</text>
</comment>
<sequence length="133" mass="14722">MFTAAPLFAFTQHWTVTHACTQHLRAPPSYNNECTFCSSTFILAFQHSQPSSPYAVAHSQSSKRLHPVTHQAVRVQLSACAKPRSPRPQAAGHHYPSTHNTTEPTAYLKEHLKRSSAVRKGLHSCIPPVALNN</sequence>
<dbReference type="AlphaFoldDB" id="A0AAJ0I3S0"/>
<keyword evidence="3" id="KW-1185">Reference proteome</keyword>
<gene>
    <name evidence="2" type="ORF">B0T23DRAFT_384348</name>
</gene>
<organism evidence="2 3">
    <name type="scientific">Neurospora hispaniola</name>
    <dbReference type="NCBI Taxonomy" id="588809"/>
    <lineage>
        <taxon>Eukaryota</taxon>
        <taxon>Fungi</taxon>
        <taxon>Dikarya</taxon>
        <taxon>Ascomycota</taxon>
        <taxon>Pezizomycotina</taxon>
        <taxon>Sordariomycetes</taxon>
        <taxon>Sordariomycetidae</taxon>
        <taxon>Sordariales</taxon>
        <taxon>Sordariaceae</taxon>
        <taxon>Neurospora</taxon>
    </lineage>
</organism>
<feature type="region of interest" description="Disordered" evidence="1">
    <location>
        <begin position="81"/>
        <end position="104"/>
    </location>
</feature>
<protein>
    <submittedName>
        <fullName evidence="2">Uncharacterized protein</fullName>
    </submittedName>
</protein>
<evidence type="ECO:0000313" key="2">
    <source>
        <dbReference type="EMBL" id="KAK3488980.1"/>
    </source>
</evidence>
<proteinExistence type="predicted"/>
<dbReference type="Proteomes" id="UP001285908">
    <property type="component" value="Unassembled WGS sequence"/>
</dbReference>
<dbReference type="GeneID" id="87875092"/>
<name>A0AAJ0I3S0_9PEZI</name>